<dbReference type="PANTHER" id="PTHR42779">
    <property type="entry name" value="PROTEIN YNJB"/>
    <property type="match status" value="1"/>
</dbReference>
<dbReference type="AlphaFoldDB" id="A0AA42BRJ7"/>
<dbReference type="EMBL" id="JANCLT010000018">
    <property type="protein sequence ID" value="MCP8971022.1"/>
    <property type="molecule type" value="Genomic_DNA"/>
</dbReference>
<accession>A0AA42BRJ7</accession>
<reference evidence="2" key="1">
    <citation type="submission" date="2022-07" db="EMBL/GenBank/DDBJ databases">
        <authorList>
            <person name="Li W.-J."/>
            <person name="Deng Q.-Q."/>
        </authorList>
    </citation>
    <scope>NUCLEOTIDE SEQUENCE</scope>
    <source>
        <strain evidence="2">SYSU M60031</strain>
    </source>
</reference>
<dbReference type="Gene3D" id="3.40.190.10">
    <property type="entry name" value="Periplasmic binding protein-like II"/>
    <property type="match status" value="2"/>
</dbReference>
<proteinExistence type="predicted"/>
<evidence type="ECO:0000313" key="2">
    <source>
        <dbReference type="EMBL" id="MCP8971022.1"/>
    </source>
</evidence>
<dbReference type="PROSITE" id="PS51257">
    <property type="entry name" value="PROKAR_LIPOPROTEIN"/>
    <property type="match status" value="1"/>
</dbReference>
<name>A0AA42BRJ7_9BACI</name>
<keyword evidence="3" id="KW-1185">Reference proteome</keyword>
<protein>
    <submittedName>
        <fullName evidence="2">Extracellular solute-binding protein</fullName>
    </submittedName>
</protein>
<organism evidence="2 3">
    <name type="scientific">Ectobacillus ponti</name>
    <dbReference type="NCBI Taxonomy" id="2961894"/>
    <lineage>
        <taxon>Bacteria</taxon>
        <taxon>Bacillati</taxon>
        <taxon>Bacillota</taxon>
        <taxon>Bacilli</taxon>
        <taxon>Bacillales</taxon>
        <taxon>Bacillaceae</taxon>
        <taxon>Ectobacillus</taxon>
    </lineage>
</organism>
<dbReference type="Pfam" id="PF13416">
    <property type="entry name" value="SBP_bac_8"/>
    <property type="match status" value="1"/>
</dbReference>
<dbReference type="SUPFAM" id="SSF53850">
    <property type="entry name" value="Periplasmic binding protein-like II"/>
    <property type="match status" value="1"/>
</dbReference>
<feature type="chain" id="PRO_5041309851" evidence="1">
    <location>
        <begin position="27"/>
        <end position="386"/>
    </location>
</feature>
<dbReference type="PANTHER" id="PTHR42779:SF1">
    <property type="entry name" value="PROTEIN YNJB"/>
    <property type="match status" value="1"/>
</dbReference>
<evidence type="ECO:0000256" key="1">
    <source>
        <dbReference type="SAM" id="SignalP"/>
    </source>
</evidence>
<dbReference type="RefSeq" id="WP_254760948.1">
    <property type="nucleotide sequence ID" value="NZ_JANCLT010000018.1"/>
</dbReference>
<comment type="caution">
    <text evidence="2">The sequence shown here is derived from an EMBL/GenBank/DDBJ whole genome shotgun (WGS) entry which is preliminary data.</text>
</comment>
<evidence type="ECO:0000313" key="3">
    <source>
        <dbReference type="Proteomes" id="UP001156102"/>
    </source>
</evidence>
<keyword evidence="1" id="KW-0732">Signal</keyword>
<sequence>MFKQMKKVLKKTAVVGAAAAVLVSAAGCGKQETAATAAPKDPVTIKLYSGGSLNVQKFWETVLPEFEKTHPEIKVDLVFLPAGQGGQSTIDKLIAAKKAGADSEVDVYEGGAEDIVRGEKEGGLFEKLDTKAIPNLSKVAAENLKSSGGYAVPYRASSVVLAYNSDKVKDVPNTADELYQWIHQHPGRFAYNDPNTGGAGASFVLSTVYNTLPADAMNSQDPSIMQQWDKGFAMLKSLAPDLYNKGVYPRKNQGTLDLLANGEVDMIPAWSDMSLEALNKGTLPSSVKLKQIKPAFTGGPAYLLLPKNGNDKRLKAAETLLNYTLEVKTQETVANKMFGYPGIDWKYLSKDMQKQFESVSGGYRFFNGGQLGGEVNKRWQKEIAGQ</sequence>
<dbReference type="InterPro" id="IPR006059">
    <property type="entry name" value="SBP"/>
</dbReference>
<dbReference type="Proteomes" id="UP001156102">
    <property type="component" value="Unassembled WGS sequence"/>
</dbReference>
<feature type="signal peptide" evidence="1">
    <location>
        <begin position="1"/>
        <end position="26"/>
    </location>
</feature>
<gene>
    <name evidence="2" type="ORF">NK662_21095</name>
</gene>